<sequence length="397" mass="44836">MGKSVFRPYVESEALRSDRSARDRLRHRHKVREAIRHNIADIVAEESIIGQSPDKIVKVPIRGVREYRFIFGEDAPGVGTGTGDTRPGQTVGAAPGQGPGGGGPGQQPGVDYYETDITLEELVDIMFEDLDLPHMERKQLRQIEVESARKRKGFRRVGVRAHLDKRRTAMARVRRAVASRAGIPQAESELRFPFHRDDLKYRRLVRDIRPQSNAAVLCIMDTSGSMDTMKKYLARSFFFLLYQFVRTRYRNVEVVFIAHDVQAHEVSEEEFFTKGESGGTAISSGYLKALEVIQERYHPTLWNLYAFHCSDGDNWAQDNPAALKAAQALCAVCNLFGYGEIKPLNSGSYGESLLRVFEALTAPNFHSLMIEGKDQIWPSFKEFLTHEREAETAERGA</sequence>
<dbReference type="PANTHER" id="PTHR30510:SF2">
    <property type="entry name" value="UPF0229 PROTEIN YEAH"/>
    <property type="match status" value="1"/>
</dbReference>
<reference evidence="2 3" key="1">
    <citation type="journal article" date="2016" name="Nat. Commun.">
        <title>Thousands of microbial genomes shed light on interconnected biogeochemical processes in an aquifer system.</title>
        <authorList>
            <person name="Anantharaman K."/>
            <person name="Brown C.T."/>
            <person name="Hug L.A."/>
            <person name="Sharon I."/>
            <person name="Castelle C.J."/>
            <person name="Probst A.J."/>
            <person name="Thomas B.C."/>
            <person name="Singh A."/>
            <person name="Wilkins M.J."/>
            <person name="Karaoz U."/>
            <person name="Brodie E.L."/>
            <person name="Williams K.H."/>
            <person name="Hubbard S.S."/>
            <person name="Banfield J.F."/>
        </authorList>
    </citation>
    <scope>NUCLEOTIDE SEQUENCE [LARGE SCALE GENOMIC DNA]</scope>
</reference>
<accession>A0A1F6TQT4</accession>
<comment type="caution">
    <text evidence="2">The sequence shown here is derived from an EMBL/GenBank/DDBJ whole genome shotgun (WGS) entry which is preliminary data.</text>
</comment>
<evidence type="ECO:0000256" key="1">
    <source>
        <dbReference type="SAM" id="MobiDB-lite"/>
    </source>
</evidence>
<protein>
    <submittedName>
        <fullName evidence="2">Uncharacterized protein</fullName>
    </submittedName>
</protein>
<gene>
    <name evidence="2" type="ORF">A2151_01650</name>
</gene>
<dbReference type="EMBL" id="MFSU01000056">
    <property type="protein sequence ID" value="OGI47426.1"/>
    <property type="molecule type" value="Genomic_DNA"/>
</dbReference>
<evidence type="ECO:0000313" key="3">
    <source>
        <dbReference type="Proteomes" id="UP000178885"/>
    </source>
</evidence>
<dbReference type="InterPro" id="IPR036465">
    <property type="entry name" value="vWFA_dom_sf"/>
</dbReference>
<dbReference type="Pfam" id="PF04285">
    <property type="entry name" value="DUF444"/>
    <property type="match status" value="2"/>
</dbReference>
<proteinExistence type="predicted"/>
<feature type="region of interest" description="Disordered" evidence="1">
    <location>
        <begin position="75"/>
        <end position="106"/>
    </location>
</feature>
<dbReference type="SUPFAM" id="SSF53300">
    <property type="entry name" value="vWA-like"/>
    <property type="match status" value="1"/>
</dbReference>
<dbReference type="STRING" id="1817760.A2151_01650"/>
<evidence type="ECO:0000313" key="2">
    <source>
        <dbReference type="EMBL" id="OGI47426.1"/>
    </source>
</evidence>
<organism evidence="2 3">
    <name type="scientific">Candidatus Muproteobacteria bacterium RBG_16_65_34</name>
    <dbReference type="NCBI Taxonomy" id="1817760"/>
    <lineage>
        <taxon>Bacteria</taxon>
        <taxon>Pseudomonadati</taxon>
        <taxon>Pseudomonadota</taxon>
        <taxon>Candidatus Muproteobacteria</taxon>
    </lineage>
</organism>
<feature type="compositionally biased region" description="Gly residues" evidence="1">
    <location>
        <begin position="95"/>
        <end position="106"/>
    </location>
</feature>
<dbReference type="Proteomes" id="UP000178885">
    <property type="component" value="Unassembled WGS sequence"/>
</dbReference>
<dbReference type="InterPro" id="IPR006698">
    <property type="entry name" value="UPF0229"/>
</dbReference>
<dbReference type="PANTHER" id="PTHR30510">
    <property type="entry name" value="UPF0229 PROTEIN YEAH"/>
    <property type="match status" value="1"/>
</dbReference>
<name>A0A1F6TQT4_9PROT</name>
<dbReference type="AlphaFoldDB" id="A0A1F6TQT4"/>